<dbReference type="EMBL" id="ML735219">
    <property type="protein sequence ID" value="KAE8395237.1"/>
    <property type="molecule type" value="Genomic_DNA"/>
</dbReference>
<gene>
    <name evidence="4" type="ORF">BDV23DRAFT_178758</name>
    <name evidence="5" type="ORF">ETB97_005735</name>
</gene>
<dbReference type="InterPro" id="IPR027417">
    <property type="entry name" value="P-loop_NTPase"/>
</dbReference>
<dbReference type="SUPFAM" id="SSF52540">
    <property type="entry name" value="P-loop containing nucleoside triphosphate hydrolases"/>
    <property type="match status" value="1"/>
</dbReference>
<feature type="region of interest" description="Disordered" evidence="2">
    <location>
        <begin position="488"/>
        <end position="516"/>
    </location>
</feature>
<sequence length="516" mass="57175">MATTTPGPRSPGHHAPSPDIENGGKDPRRNSSLGFLRRSKSTEPLGKSKKNSKIPEDELRAMPVQPPRLPDLSPAPMLESFGGEERGHDTTNAAALSNNTPSSQRQQPPSRGSISTPNYDPYARTESMTHRGRFSYASSAVSTVNNPRRLRRRKDPTPYNVLVIGARNSGKTSFLNFLKSSLAMPAHKNPSRPAEEMEYLDHHSPANQGYTSQYLETEIDGERVGLTLWDSQGFERNIVDIQLRGVTGFLESKFEETLSEEMKVIRSPGVRDTHIHCTFLLLDPVRLDENIAAAERAAQGTPKASDAPVLGVLDENLDIQVLRTVLGKTTVVPVISKADTITTAHMSYLRKAVWDSLKKANIDPLEILTLEDQEEYTSSESADEEEDESPEEDQQEPGSPSTKSQGSGTQACSQILPFTILSPDPHSLAAGDEPVGRKFPWGFADPFDSAHCDFVRLKESVFSEWRTELREASRVVWYERWRTSRLNRKAPTPGVTPSKKVYAGRLGPLDQGPRLR</sequence>
<accession>A0A5N7CNA9</accession>
<evidence type="ECO:0000313" key="4">
    <source>
        <dbReference type="EMBL" id="KAE8395237.1"/>
    </source>
</evidence>
<comment type="similarity">
    <text evidence="1">Belongs to the TRAFAC class TrmE-Era-EngA-EngB-Septin-like GTPase superfamily. Septin GTPase family.</text>
</comment>
<feature type="region of interest" description="Disordered" evidence="2">
    <location>
        <begin position="369"/>
        <end position="409"/>
    </location>
</feature>
<keyword evidence="1" id="KW-0547">Nucleotide-binding</keyword>
<dbReference type="GO" id="GO:0005525">
    <property type="term" value="F:GTP binding"/>
    <property type="evidence" value="ECO:0007669"/>
    <property type="project" value="UniProtKB-KW"/>
</dbReference>
<dbReference type="Proteomes" id="UP000326877">
    <property type="component" value="Unassembled WGS sequence"/>
</dbReference>
<evidence type="ECO:0000256" key="2">
    <source>
        <dbReference type="SAM" id="MobiDB-lite"/>
    </source>
</evidence>
<accession>A0A8H5ZYM1</accession>
<dbReference type="AlphaFoldDB" id="A0A5N6G8R3"/>
<dbReference type="Pfam" id="PF00735">
    <property type="entry name" value="Septin"/>
    <property type="match status" value="2"/>
</dbReference>
<evidence type="ECO:0000259" key="3">
    <source>
        <dbReference type="PROSITE" id="PS51719"/>
    </source>
</evidence>
<name>A0A5N6G8R3_PETAA</name>
<feature type="region of interest" description="Disordered" evidence="2">
    <location>
        <begin position="1"/>
        <end position="154"/>
    </location>
</feature>
<reference evidence="4" key="2">
    <citation type="submission" date="2019-04" db="EMBL/GenBank/DDBJ databases">
        <title>Friends and foes A comparative genomics studyof 23 Aspergillus species from section Flavi.</title>
        <authorList>
            <consortium name="DOE Joint Genome Institute"/>
            <person name="Kjaerbolling I."/>
            <person name="Vesth T."/>
            <person name="Frisvad J.C."/>
            <person name="Nybo J.L."/>
            <person name="Theobald S."/>
            <person name="Kildgaard S."/>
            <person name="Isbrandt T."/>
            <person name="Kuo A."/>
            <person name="Sato A."/>
            <person name="Lyhne E.K."/>
            <person name="Kogle M.E."/>
            <person name="Wiebenga A."/>
            <person name="Kun R.S."/>
            <person name="Lubbers R.J."/>
            <person name="Makela M.R."/>
            <person name="Barry K."/>
            <person name="Chovatia M."/>
            <person name="Clum A."/>
            <person name="Daum C."/>
            <person name="Haridas S."/>
            <person name="He G."/>
            <person name="LaButti K."/>
            <person name="Lipzen A."/>
            <person name="Mondo S."/>
            <person name="Riley R."/>
            <person name="Salamov A."/>
            <person name="Simmons B.A."/>
            <person name="Magnuson J.K."/>
            <person name="Henrissat B."/>
            <person name="Mortensen U.H."/>
            <person name="Larsen T.O."/>
            <person name="Devries R.P."/>
            <person name="Grigoriev I.V."/>
            <person name="Machida M."/>
            <person name="Baker S.E."/>
            <person name="Andersen M.R."/>
        </authorList>
    </citation>
    <scope>NUCLEOTIDE SEQUENCE [LARGE SCALE GENOMIC DNA]</scope>
    <source>
        <strain evidence="4">IBT 14317</strain>
    </source>
</reference>
<feature type="compositionally biased region" description="Low complexity" evidence="2">
    <location>
        <begin position="101"/>
        <end position="111"/>
    </location>
</feature>
<evidence type="ECO:0000256" key="1">
    <source>
        <dbReference type="RuleBase" id="RU004560"/>
    </source>
</evidence>
<dbReference type="OMA" id="IGRQFPW"/>
<keyword evidence="1" id="KW-0342">GTP-binding</keyword>
<evidence type="ECO:0000313" key="6">
    <source>
        <dbReference type="Proteomes" id="UP000541154"/>
    </source>
</evidence>
<feature type="domain" description="Septin-type G" evidence="3">
    <location>
        <begin position="155"/>
        <end position="488"/>
    </location>
</feature>
<dbReference type="EMBL" id="SPNV01000256">
    <property type="protein sequence ID" value="KAF5857455.1"/>
    <property type="molecule type" value="Genomic_DNA"/>
</dbReference>
<dbReference type="InterPro" id="IPR030379">
    <property type="entry name" value="G_SEPTIN_dom"/>
</dbReference>
<keyword evidence="6" id="KW-1185">Reference proteome</keyword>
<proteinExistence type="inferred from homology"/>
<dbReference type="Gene3D" id="3.40.50.300">
    <property type="entry name" value="P-loop containing nucleotide triphosphate hydrolases"/>
    <property type="match status" value="1"/>
</dbReference>
<feature type="compositionally biased region" description="Acidic residues" evidence="2">
    <location>
        <begin position="369"/>
        <end position="395"/>
    </location>
</feature>
<dbReference type="OrthoDB" id="5337438at2759"/>
<dbReference type="FunFam" id="3.40.50.300:FF:001827">
    <property type="entry name" value="Septin"/>
    <property type="match status" value="1"/>
</dbReference>
<reference evidence="5 6" key="1">
    <citation type="submission" date="2019-04" db="EMBL/GenBank/DDBJ databases">
        <title>Aspergillus burnettii sp. nov., novel species from soil in southeast Queensland.</title>
        <authorList>
            <person name="Gilchrist C.L.M."/>
            <person name="Pitt J.I."/>
            <person name="Lange L."/>
            <person name="Lacey H.J."/>
            <person name="Vuong D."/>
            <person name="Midgley D.J."/>
            <person name="Greenfield P."/>
            <person name="Bradbury M."/>
            <person name="Lacey E."/>
            <person name="Busk P.K."/>
            <person name="Pilgaard B."/>
            <person name="Chooi Y.H."/>
            <person name="Piggott A.M."/>
        </authorList>
    </citation>
    <scope>NUCLEOTIDE SEQUENCE [LARGE SCALE GENOMIC DNA]</scope>
    <source>
        <strain evidence="5 6">FRR 5400</strain>
    </source>
</reference>
<accession>A0A5N6G8R3</accession>
<evidence type="ECO:0000313" key="5">
    <source>
        <dbReference type="EMBL" id="KAF5857455.1"/>
    </source>
</evidence>
<dbReference type="PROSITE" id="PS51719">
    <property type="entry name" value="G_SEPTIN"/>
    <property type="match status" value="1"/>
</dbReference>
<feature type="compositionally biased region" description="Polar residues" evidence="2">
    <location>
        <begin position="90"/>
        <end position="100"/>
    </location>
</feature>
<protein>
    <submittedName>
        <fullName evidence="4">Septin-domain-containing protein</fullName>
    </submittedName>
</protein>
<feature type="compositionally biased region" description="Polar residues" evidence="2">
    <location>
        <begin position="136"/>
        <end position="146"/>
    </location>
</feature>
<dbReference type="PANTHER" id="PTHR18884">
    <property type="entry name" value="SEPTIN"/>
    <property type="match status" value="1"/>
</dbReference>
<organism evidence="4">
    <name type="scientific">Petromyces alliaceus</name>
    <name type="common">Aspergillus alliaceus</name>
    <dbReference type="NCBI Taxonomy" id="209559"/>
    <lineage>
        <taxon>Eukaryota</taxon>
        <taxon>Fungi</taxon>
        <taxon>Dikarya</taxon>
        <taxon>Ascomycota</taxon>
        <taxon>Pezizomycotina</taxon>
        <taxon>Eurotiomycetes</taxon>
        <taxon>Eurotiomycetidae</taxon>
        <taxon>Eurotiales</taxon>
        <taxon>Aspergillaceae</taxon>
        <taxon>Aspergillus</taxon>
        <taxon>Aspergillus subgen. Circumdati</taxon>
    </lineage>
</organism>
<dbReference type="Proteomes" id="UP000541154">
    <property type="component" value="Unassembled WGS sequence"/>
</dbReference>